<name>M2TMC3_9SPHN</name>
<evidence type="ECO:0000313" key="2">
    <source>
        <dbReference type="EMBL" id="EMD82876.1"/>
    </source>
</evidence>
<evidence type="ECO:0000313" key="3">
    <source>
        <dbReference type="Proteomes" id="UP000011717"/>
    </source>
</evidence>
<reference evidence="2 3" key="1">
    <citation type="journal article" date="2013" name="Genome Announc.">
        <title>Draft Genome Sequence of Strain JLT2015T, Belonging to the Family Sphingomonadaceae of the Alphaproteobacteria.</title>
        <authorList>
            <person name="Tang K."/>
            <person name="Liu K."/>
            <person name="Li S."/>
            <person name="Jiao N."/>
        </authorList>
    </citation>
    <scope>NUCLEOTIDE SEQUENCE [LARGE SCALE GENOMIC DNA]</scope>
    <source>
        <strain evidence="2 3">JLT2015</strain>
    </source>
</reference>
<gene>
    <name evidence="2" type="ORF">C725_1916</name>
</gene>
<keyword evidence="3" id="KW-1185">Reference proteome</keyword>
<comment type="caution">
    <text evidence="2">The sequence shown here is derived from an EMBL/GenBank/DDBJ whole genome shotgun (WGS) entry which is preliminary data.</text>
</comment>
<evidence type="ECO:0000256" key="1">
    <source>
        <dbReference type="SAM" id="MobiDB-lite"/>
    </source>
</evidence>
<proteinExistence type="predicted"/>
<protein>
    <submittedName>
        <fullName evidence="2">Uncharacterized protein</fullName>
    </submittedName>
</protein>
<feature type="region of interest" description="Disordered" evidence="1">
    <location>
        <begin position="28"/>
        <end position="61"/>
    </location>
</feature>
<dbReference type="EMBL" id="AMRV01000005">
    <property type="protein sequence ID" value="EMD82876.1"/>
    <property type="molecule type" value="Genomic_DNA"/>
</dbReference>
<accession>M2TMC3</accession>
<dbReference type="Proteomes" id="UP000011717">
    <property type="component" value="Unassembled WGS sequence"/>
</dbReference>
<sequence length="61" mass="6508">MNILCENYTCRPVGSGGLERGASVVDASAGTLSGKADRKSERVSGSSSILSLKRLRERKRP</sequence>
<dbReference type="AlphaFoldDB" id="M2TMC3"/>
<organism evidence="2 3">
    <name type="scientific">Pacificimonas flava</name>
    <dbReference type="NCBI Taxonomy" id="1234595"/>
    <lineage>
        <taxon>Bacteria</taxon>
        <taxon>Pseudomonadati</taxon>
        <taxon>Pseudomonadota</taxon>
        <taxon>Alphaproteobacteria</taxon>
        <taxon>Sphingomonadales</taxon>
        <taxon>Sphingosinicellaceae</taxon>
        <taxon>Pacificimonas</taxon>
    </lineage>
</organism>